<keyword evidence="3" id="KW-0600">Photoreceptor protein</keyword>
<dbReference type="PANTHER" id="PTHR28286:SF1">
    <property type="entry name" value="30 KDA HEAT SHOCK PROTEIN-RELATED"/>
    <property type="match status" value="1"/>
</dbReference>
<dbReference type="GO" id="GO:0005783">
    <property type="term" value="C:endoplasmic reticulum"/>
    <property type="evidence" value="ECO:0007669"/>
    <property type="project" value="TreeGrafter"/>
</dbReference>
<keyword evidence="9 12" id="KW-0472">Membrane</keyword>
<evidence type="ECO:0000256" key="12">
    <source>
        <dbReference type="SAM" id="Phobius"/>
    </source>
</evidence>
<evidence type="ECO:0000256" key="10">
    <source>
        <dbReference type="ARBA" id="ARBA00023170"/>
    </source>
</evidence>
<dbReference type="SUPFAM" id="SSF81321">
    <property type="entry name" value="Family A G protein-coupled receptor-like"/>
    <property type="match status" value="1"/>
</dbReference>
<evidence type="ECO:0000256" key="9">
    <source>
        <dbReference type="ARBA" id="ARBA00023136"/>
    </source>
</evidence>
<organism evidence="13 14">
    <name type="scientific">Hyaloscypha bicolor E</name>
    <dbReference type="NCBI Taxonomy" id="1095630"/>
    <lineage>
        <taxon>Eukaryota</taxon>
        <taxon>Fungi</taxon>
        <taxon>Dikarya</taxon>
        <taxon>Ascomycota</taxon>
        <taxon>Pezizomycotina</taxon>
        <taxon>Leotiomycetes</taxon>
        <taxon>Helotiales</taxon>
        <taxon>Hyaloscyphaceae</taxon>
        <taxon>Hyaloscypha</taxon>
        <taxon>Hyaloscypha bicolor</taxon>
    </lineage>
</organism>
<dbReference type="InParanoid" id="A0A2J6SU61"/>
<gene>
    <name evidence="13" type="ORF">K444DRAFT_646552</name>
</gene>
<dbReference type="InterPro" id="IPR018229">
    <property type="entry name" value="Rhodopsin_retinal_BS"/>
</dbReference>
<evidence type="ECO:0000256" key="6">
    <source>
        <dbReference type="ARBA" id="ARBA00022925"/>
    </source>
</evidence>
<accession>A0A2J6SU61</accession>
<comment type="similarity">
    <text evidence="2">Belongs to the archaeal/bacterial/fungal opsin family.</text>
</comment>
<evidence type="ECO:0000256" key="8">
    <source>
        <dbReference type="ARBA" id="ARBA00022991"/>
    </source>
</evidence>
<feature type="transmembrane region" description="Helical" evidence="12">
    <location>
        <begin position="140"/>
        <end position="160"/>
    </location>
</feature>
<evidence type="ECO:0000256" key="7">
    <source>
        <dbReference type="ARBA" id="ARBA00022989"/>
    </source>
</evidence>
<reference evidence="13 14" key="1">
    <citation type="submission" date="2016-04" db="EMBL/GenBank/DDBJ databases">
        <title>A degradative enzymes factory behind the ericoid mycorrhizal symbiosis.</title>
        <authorList>
            <consortium name="DOE Joint Genome Institute"/>
            <person name="Martino E."/>
            <person name="Morin E."/>
            <person name="Grelet G."/>
            <person name="Kuo A."/>
            <person name="Kohler A."/>
            <person name="Daghino S."/>
            <person name="Barry K."/>
            <person name="Choi C."/>
            <person name="Cichocki N."/>
            <person name="Clum A."/>
            <person name="Copeland A."/>
            <person name="Hainaut M."/>
            <person name="Haridas S."/>
            <person name="Labutti K."/>
            <person name="Lindquist E."/>
            <person name="Lipzen A."/>
            <person name="Khouja H.-R."/>
            <person name="Murat C."/>
            <person name="Ohm R."/>
            <person name="Olson A."/>
            <person name="Spatafora J."/>
            <person name="Veneault-Fourrey C."/>
            <person name="Henrissat B."/>
            <person name="Grigoriev I."/>
            <person name="Martin F."/>
            <person name="Perotto S."/>
        </authorList>
    </citation>
    <scope>NUCLEOTIDE SEQUENCE [LARGE SCALE GENOMIC DNA]</scope>
    <source>
        <strain evidence="13 14">E</strain>
    </source>
</reference>
<evidence type="ECO:0000313" key="14">
    <source>
        <dbReference type="Proteomes" id="UP000235371"/>
    </source>
</evidence>
<keyword evidence="10 13" id="KW-0675">Receptor</keyword>
<feature type="transmembrane region" description="Helical" evidence="12">
    <location>
        <begin position="112"/>
        <end position="133"/>
    </location>
</feature>
<name>A0A2J6SU61_9HELO</name>
<dbReference type="GO" id="GO:0005886">
    <property type="term" value="C:plasma membrane"/>
    <property type="evidence" value="ECO:0007669"/>
    <property type="project" value="TreeGrafter"/>
</dbReference>
<keyword evidence="8" id="KW-0157">Chromophore</keyword>
<dbReference type="OrthoDB" id="536545at2759"/>
<dbReference type="FunCoup" id="A0A2J6SU61">
    <property type="interactions" value="90"/>
</dbReference>
<feature type="region of interest" description="Disordered" evidence="11">
    <location>
        <begin position="286"/>
        <end position="322"/>
    </location>
</feature>
<dbReference type="GO" id="GO:0007602">
    <property type="term" value="P:phototransduction"/>
    <property type="evidence" value="ECO:0007669"/>
    <property type="project" value="UniProtKB-KW"/>
</dbReference>
<feature type="compositionally biased region" description="Polar residues" evidence="11">
    <location>
        <begin position="313"/>
        <end position="322"/>
    </location>
</feature>
<dbReference type="RefSeq" id="XP_024731194.1">
    <property type="nucleotide sequence ID" value="XM_024885214.1"/>
</dbReference>
<evidence type="ECO:0000256" key="5">
    <source>
        <dbReference type="ARBA" id="ARBA00022692"/>
    </source>
</evidence>
<evidence type="ECO:0000313" key="13">
    <source>
        <dbReference type="EMBL" id="PMD54290.1"/>
    </source>
</evidence>
<dbReference type="AlphaFoldDB" id="A0A2J6SU61"/>
<dbReference type="PRINTS" id="PR00251">
    <property type="entry name" value="BACTRLOPSIN"/>
</dbReference>
<keyword evidence="6" id="KW-0681">Retinal protein</keyword>
<evidence type="ECO:0000256" key="1">
    <source>
        <dbReference type="ARBA" id="ARBA00004141"/>
    </source>
</evidence>
<keyword evidence="4" id="KW-0716">Sensory transduction</keyword>
<dbReference type="GO" id="GO:0005216">
    <property type="term" value="F:monoatomic ion channel activity"/>
    <property type="evidence" value="ECO:0007669"/>
    <property type="project" value="InterPro"/>
</dbReference>
<protein>
    <submittedName>
        <fullName evidence="13">Family A G protein-coupled receptor-like protein</fullName>
    </submittedName>
</protein>
<dbReference type="FunFam" id="1.20.1070.10:FF:000160">
    <property type="entry name" value="Related to Opsin-1"/>
    <property type="match status" value="1"/>
</dbReference>
<dbReference type="GO" id="GO:0009881">
    <property type="term" value="F:photoreceptor activity"/>
    <property type="evidence" value="ECO:0007669"/>
    <property type="project" value="UniProtKB-KW"/>
</dbReference>
<evidence type="ECO:0000256" key="4">
    <source>
        <dbReference type="ARBA" id="ARBA00022606"/>
    </source>
</evidence>
<comment type="subcellular location">
    <subcellularLocation>
        <location evidence="1">Membrane</location>
        <topology evidence="1">Multi-pass membrane protein</topology>
    </subcellularLocation>
</comment>
<dbReference type="SMART" id="SM01021">
    <property type="entry name" value="Bac_rhodopsin"/>
    <property type="match status" value="1"/>
</dbReference>
<keyword evidence="7 12" id="KW-1133">Transmembrane helix</keyword>
<proteinExistence type="inferred from homology"/>
<dbReference type="Gene3D" id="1.20.1070.10">
    <property type="entry name" value="Rhodopsin 7-helix transmembrane proteins"/>
    <property type="match status" value="1"/>
</dbReference>
<evidence type="ECO:0000256" key="11">
    <source>
        <dbReference type="SAM" id="MobiDB-lite"/>
    </source>
</evidence>
<evidence type="ECO:0000256" key="2">
    <source>
        <dbReference type="ARBA" id="ARBA00008130"/>
    </source>
</evidence>
<keyword evidence="14" id="KW-1185">Reference proteome</keyword>
<dbReference type="Pfam" id="PF01036">
    <property type="entry name" value="Bac_rhodopsin"/>
    <property type="match status" value="1"/>
</dbReference>
<feature type="transmembrane region" description="Helical" evidence="12">
    <location>
        <begin position="36"/>
        <end position="57"/>
    </location>
</feature>
<feature type="transmembrane region" description="Helical" evidence="12">
    <location>
        <begin position="64"/>
        <end position="92"/>
    </location>
</feature>
<sequence>MSGVVKRANDALNANPNVFLYPQTSDINITTHGSDWYWAVTAVMALSTIIFMGLSFAVPRRNRIFHYITASITLVASISYFTMASNLGYAAIPVEFQRSNPKVSGMLREIFYVRYIDWVVTTPLLLMDVLLTAGLPWPTILYTILMDEVMVITGLIGALVASSYKWGYFVFAMVALFFIAFNVCWVGRKHAAHIGGAVNTTYLSCGLWTIFLWFIYPIAWGLCEGGNVISPDSEAVFYGVLDLLAKPVFGAILLFGHRNIDPIQIGLHIRDYDEAIDSNEKAGFGSAAARNPNNNNNNNVDGANTIGGAPVSTGVNNNTSTV</sequence>
<dbReference type="InterPro" id="IPR001425">
    <property type="entry name" value="Arc/bac/fun_rhodopsins"/>
</dbReference>
<dbReference type="CDD" id="cd15239">
    <property type="entry name" value="7tm_YRO2_fungal-like"/>
    <property type="match status" value="1"/>
</dbReference>
<feature type="transmembrane region" description="Helical" evidence="12">
    <location>
        <begin position="197"/>
        <end position="216"/>
    </location>
</feature>
<keyword evidence="5 12" id="KW-0812">Transmembrane</keyword>
<dbReference type="Proteomes" id="UP000235371">
    <property type="component" value="Unassembled WGS sequence"/>
</dbReference>
<feature type="transmembrane region" description="Helical" evidence="12">
    <location>
        <begin position="166"/>
        <end position="185"/>
    </location>
</feature>
<dbReference type="PROSITE" id="PS00950">
    <property type="entry name" value="BACTERIAL_OPSIN_1"/>
    <property type="match status" value="1"/>
</dbReference>
<dbReference type="PROSITE" id="PS00327">
    <property type="entry name" value="BACTERIAL_OPSIN_RET"/>
    <property type="match status" value="1"/>
</dbReference>
<evidence type="ECO:0000256" key="3">
    <source>
        <dbReference type="ARBA" id="ARBA00022543"/>
    </source>
</evidence>
<dbReference type="PANTHER" id="PTHR28286">
    <property type="match status" value="1"/>
</dbReference>
<dbReference type="EMBL" id="KZ613866">
    <property type="protein sequence ID" value="PMD54290.1"/>
    <property type="molecule type" value="Genomic_DNA"/>
</dbReference>
<dbReference type="InterPro" id="IPR043476">
    <property type="entry name" value="Yro2-like_7TM"/>
</dbReference>
<dbReference type="GeneID" id="36593291"/>
<feature type="transmembrane region" description="Helical" evidence="12">
    <location>
        <begin position="236"/>
        <end position="255"/>
    </location>
</feature>